<dbReference type="PANTHER" id="PTHR45763:SF51">
    <property type="entry name" value="ALPHA_BETA-HYDROLASES SUPERFAMILY PROTEIN"/>
    <property type="match status" value="1"/>
</dbReference>
<keyword evidence="2" id="KW-1185">Reference proteome</keyword>
<evidence type="ECO:0000313" key="2">
    <source>
        <dbReference type="Proteomes" id="UP001341840"/>
    </source>
</evidence>
<protein>
    <submittedName>
        <fullName evidence="1">Uncharacterized protein</fullName>
    </submittedName>
</protein>
<evidence type="ECO:0000313" key="1">
    <source>
        <dbReference type="EMBL" id="MED6161935.1"/>
    </source>
</evidence>
<organism evidence="1 2">
    <name type="scientific">Stylosanthes scabra</name>
    <dbReference type="NCBI Taxonomy" id="79078"/>
    <lineage>
        <taxon>Eukaryota</taxon>
        <taxon>Viridiplantae</taxon>
        <taxon>Streptophyta</taxon>
        <taxon>Embryophyta</taxon>
        <taxon>Tracheophyta</taxon>
        <taxon>Spermatophyta</taxon>
        <taxon>Magnoliopsida</taxon>
        <taxon>eudicotyledons</taxon>
        <taxon>Gunneridae</taxon>
        <taxon>Pentapetalae</taxon>
        <taxon>rosids</taxon>
        <taxon>fabids</taxon>
        <taxon>Fabales</taxon>
        <taxon>Fabaceae</taxon>
        <taxon>Papilionoideae</taxon>
        <taxon>50 kb inversion clade</taxon>
        <taxon>dalbergioids sensu lato</taxon>
        <taxon>Dalbergieae</taxon>
        <taxon>Pterocarpus clade</taxon>
        <taxon>Stylosanthes</taxon>
    </lineage>
</organism>
<dbReference type="PANTHER" id="PTHR45763">
    <property type="entry name" value="HYDROLASE, ALPHA/BETA FOLD FAMILY PROTEIN, EXPRESSED-RELATED"/>
    <property type="match status" value="1"/>
</dbReference>
<gene>
    <name evidence="1" type="ORF">PIB30_065545</name>
</gene>
<reference evidence="1 2" key="1">
    <citation type="journal article" date="2023" name="Plants (Basel)">
        <title>Bridging the Gap: Combining Genomics and Transcriptomics Approaches to Understand Stylosanthes scabra, an Orphan Legume from the Brazilian Caatinga.</title>
        <authorList>
            <person name="Ferreira-Neto J.R.C."/>
            <person name="da Silva M.D."/>
            <person name="Binneck E."/>
            <person name="de Melo N.F."/>
            <person name="da Silva R.H."/>
            <person name="de Melo A.L.T.M."/>
            <person name="Pandolfi V."/>
            <person name="Bustamante F.O."/>
            <person name="Brasileiro-Vidal A.C."/>
            <person name="Benko-Iseppon A.M."/>
        </authorList>
    </citation>
    <scope>NUCLEOTIDE SEQUENCE [LARGE SCALE GENOMIC DNA]</scope>
    <source>
        <tissue evidence="1">Leaves</tissue>
    </source>
</reference>
<name>A0ABU6UN24_9FABA</name>
<dbReference type="Proteomes" id="UP001341840">
    <property type="component" value="Unassembled WGS sequence"/>
</dbReference>
<dbReference type="EMBL" id="JASCZI010121483">
    <property type="protein sequence ID" value="MED6161935.1"/>
    <property type="molecule type" value="Genomic_DNA"/>
</dbReference>
<sequence length="106" mass="12906">MGINANELQHKMRQQGEYESLYRDMMVHFGNWDQNPFPQNEGRYVCLWQGHEDKLVPFELQRFLARQLSWIRYHEVPDGGHFIIHENYLYEIIFRKLLLGEEPKIK</sequence>
<accession>A0ABU6UN24</accession>
<comment type="caution">
    <text evidence="1">The sequence shown here is derived from an EMBL/GenBank/DDBJ whole genome shotgun (WGS) entry which is preliminary data.</text>
</comment>
<dbReference type="SUPFAM" id="SSF53474">
    <property type="entry name" value="alpha/beta-Hydrolases"/>
    <property type="match status" value="1"/>
</dbReference>
<dbReference type="InterPro" id="IPR029058">
    <property type="entry name" value="AB_hydrolase_fold"/>
</dbReference>
<dbReference type="Gene3D" id="3.40.50.1820">
    <property type="entry name" value="alpha/beta hydrolase"/>
    <property type="match status" value="1"/>
</dbReference>
<proteinExistence type="predicted"/>